<evidence type="ECO:0000313" key="5">
    <source>
        <dbReference type="EMBL" id="HGE98585.1"/>
    </source>
</evidence>
<evidence type="ECO:0000256" key="2">
    <source>
        <dbReference type="ARBA" id="ARBA00022840"/>
    </source>
</evidence>
<dbReference type="InterPro" id="IPR027417">
    <property type="entry name" value="P-loop_NTPase"/>
</dbReference>
<dbReference type="SUPFAM" id="SSF52540">
    <property type="entry name" value="P-loop containing nucleoside triphosphate hydrolases"/>
    <property type="match status" value="1"/>
</dbReference>
<keyword evidence="2" id="KW-0067">ATP-binding</keyword>
<dbReference type="InterPro" id="IPR041664">
    <property type="entry name" value="AAA_16"/>
</dbReference>
<evidence type="ECO:0000256" key="1">
    <source>
        <dbReference type="ARBA" id="ARBA00022741"/>
    </source>
</evidence>
<dbReference type="CDD" id="cd01949">
    <property type="entry name" value="GGDEF"/>
    <property type="match status" value="1"/>
</dbReference>
<dbReference type="Pfam" id="PF13424">
    <property type="entry name" value="TPR_12"/>
    <property type="match status" value="1"/>
</dbReference>
<feature type="repeat" description="TPR" evidence="3">
    <location>
        <begin position="805"/>
        <end position="838"/>
    </location>
</feature>
<dbReference type="SMART" id="SM00267">
    <property type="entry name" value="GGDEF"/>
    <property type="match status" value="1"/>
</dbReference>
<protein>
    <submittedName>
        <fullName evidence="5">Diguanylate cyclase</fullName>
    </submittedName>
</protein>
<feature type="repeat" description="TPR" evidence="3">
    <location>
        <begin position="648"/>
        <end position="681"/>
    </location>
</feature>
<sequence>MNPTRDAFIDDLTGIYNRRYLLQWVEDELKKCRRYRLPLSIILIDLDNFKNINDTLGHLTGDKVLRLFGQFLKMAIRESDIITRYGGDEFVVLLPNTPKEQVEFVGTRLLEDIKKNKFQDIEISASIGVATYPDDGLTWEDLFTTADRRLYIAKNTGKGKIVVKEEKVERLNIPTPLFVNRKKEILEIKNIIFQGKKLFLFVAGEAGVGKTRLIKKVASEIPGYTLFIGHSYASMNTSPYYAFRDLLNMIIEKNEEEVRSVYVNDLNIQQKKEISRIIPKLPGYLEPFMGDKIMLFDSIRQFLDALYRKVRFILLFDDIHWANESTLELLYYLIKTSEENFTIFGTFRIEEVESSALTRWLKLIGRENLYHLTKLEPFNIDDVKEMLQVILNSEPQDDLVDYIFKESGGNPFFVEEIMKTLHQNNMLVFIDNYWEYIPKKENIFIPKSIEDTVLYKVDLLSEETKRILETAVVIGREIDFKLLKQITGMNEGQLYDGLDKLVNIDLLKETVKNEKYFFTEDILREVIYNNISRGKRIEIHQKIANIFEESYQDNQFYNEILAYHYFNAGDKKKLKEYSLKAARIAKGVYAHSEALKFYEWVLSSDLTDDEKVDILLEAGDTARVKGDFKLAISYTEEAVSISSGDKKGKSYYMLGDIYTDMGDYEKAIMYYLKGRKLVKSMDEKYSIDIDLAFAYAQIGKTNSALKKITKAKNNINKEKYTKQYAKALNVNAIIYRDLGMIEDAKSLYKQSLKLREKIGDKIGVGSVCLNLSSIFQDEGKYSEAEEYLKKALNIYIETGFKDGEATALNNLGSYYLRINDIRKAEEYFLKTLKIAKWTGAIGTHLLALRNLSFIYQVYDRVEEAISLLEEIIQTAKERKSYIGEYNAYIRLIDIYLENRKDYENAKKYLDMAETFVDKIEDPDRIATFHLMKARYYYLLKEFKKAIFEIKENIFTYIKKVPHEFMKSRSYALLSLSYLRTGREKMGAKYLNLSYKSALRIKDETEIASFYETKGEFFEIQGKKNLAKKYYEKALEIYRKFDFPMFIRIMEEKIKNLFPS</sequence>
<dbReference type="Pfam" id="PF13181">
    <property type="entry name" value="TPR_8"/>
    <property type="match status" value="2"/>
</dbReference>
<accession>A0A7C3UNK9</accession>
<dbReference type="GO" id="GO:0005737">
    <property type="term" value="C:cytoplasm"/>
    <property type="evidence" value="ECO:0007669"/>
    <property type="project" value="TreeGrafter"/>
</dbReference>
<evidence type="ECO:0000259" key="4">
    <source>
        <dbReference type="PROSITE" id="PS50887"/>
    </source>
</evidence>
<dbReference type="Pfam" id="PF00990">
    <property type="entry name" value="GGDEF"/>
    <property type="match status" value="1"/>
</dbReference>
<dbReference type="GO" id="GO:0004016">
    <property type="term" value="F:adenylate cyclase activity"/>
    <property type="evidence" value="ECO:0007669"/>
    <property type="project" value="TreeGrafter"/>
</dbReference>
<gene>
    <name evidence="5" type="ORF">ENX07_00720</name>
</gene>
<reference evidence="5" key="1">
    <citation type="journal article" date="2020" name="mSystems">
        <title>Genome- and Community-Level Interaction Insights into Carbon Utilization and Element Cycling Functions of Hydrothermarchaeota in Hydrothermal Sediment.</title>
        <authorList>
            <person name="Zhou Z."/>
            <person name="Liu Y."/>
            <person name="Xu W."/>
            <person name="Pan J."/>
            <person name="Luo Z.H."/>
            <person name="Li M."/>
        </authorList>
    </citation>
    <scope>NUCLEOTIDE SEQUENCE [LARGE SCALE GENOMIC DNA]</scope>
    <source>
        <strain evidence="5">SpSt-906</strain>
    </source>
</reference>
<dbReference type="InterPro" id="IPR000160">
    <property type="entry name" value="GGDEF_dom"/>
</dbReference>
<dbReference type="PANTHER" id="PTHR16305">
    <property type="entry name" value="TESTICULAR SOLUBLE ADENYLYL CYCLASE"/>
    <property type="match status" value="1"/>
</dbReference>
<dbReference type="Pfam" id="PF13191">
    <property type="entry name" value="AAA_16"/>
    <property type="match status" value="1"/>
</dbReference>
<comment type="caution">
    <text evidence="5">The sequence shown here is derived from an EMBL/GenBank/DDBJ whole genome shotgun (WGS) entry which is preliminary data.</text>
</comment>
<dbReference type="InterPro" id="IPR043128">
    <property type="entry name" value="Rev_trsase/Diguanyl_cyclase"/>
</dbReference>
<organism evidence="5">
    <name type="scientific">candidate division WOR-3 bacterium</name>
    <dbReference type="NCBI Taxonomy" id="2052148"/>
    <lineage>
        <taxon>Bacteria</taxon>
        <taxon>Bacteria division WOR-3</taxon>
    </lineage>
</organism>
<dbReference type="NCBIfam" id="TIGR00254">
    <property type="entry name" value="GGDEF"/>
    <property type="match status" value="1"/>
</dbReference>
<dbReference type="Gene3D" id="3.40.50.300">
    <property type="entry name" value="P-loop containing nucleotide triphosphate hydrolases"/>
    <property type="match status" value="1"/>
</dbReference>
<dbReference type="InterPro" id="IPR029787">
    <property type="entry name" value="Nucleotide_cyclase"/>
</dbReference>
<keyword evidence="1" id="KW-0547">Nucleotide-binding</keyword>
<dbReference type="Gene3D" id="3.30.70.270">
    <property type="match status" value="1"/>
</dbReference>
<name>A0A7C3UNK9_UNCW3</name>
<dbReference type="Gene3D" id="1.25.40.10">
    <property type="entry name" value="Tetratricopeptide repeat domain"/>
    <property type="match status" value="3"/>
</dbReference>
<dbReference type="InterPro" id="IPR019734">
    <property type="entry name" value="TPR_rpt"/>
</dbReference>
<dbReference type="SMART" id="SM00028">
    <property type="entry name" value="TPR"/>
    <property type="match status" value="7"/>
</dbReference>
<dbReference type="PANTHER" id="PTHR16305:SF28">
    <property type="entry name" value="GUANYLATE CYCLASE DOMAIN-CONTAINING PROTEIN"/>
    <property type="match status" value="1"/>
</dbReference>
<dbReference type="InterPro" id="IPR011990">
    <property type="entry name" value="TPR-like_helical_dom_sf"/>
</dbReference>
<dbReference type="PROSITE" id="PS50887">
    <property type="entry name" value="GGDEF"/>
    <property type="match status" value="1"/>
</dbReference>
<keyword evidence="3" id="KW-0802">TPR repeat</keyword>
<dbReference type="AlphaFoldDB" id="A0A7C3UNK9"/>
<dbReference type="GO" id="GO:0005524">
    <property type="term" value="F:ATP binding"/>
    <property type="evidence" value="ECO:0007669"/>
    <property type="project" value="UniProtKB-KW"/>
</dbReference>
<dbReference type="SUPFAM" id="SSF55073">
    <property type="entry name" value="Nucleotide cyclase"/>
    <property type="match status" value="1"/>
</dbReference>
<dbReference type="EMBL" id="DTMQ01000009">
    <property type="protein sequence ID" value="HGE98585.1"/>
    <property type="molecule type" value="Genomic_DNA"/>
</dbReference>
<dbReference type="SUPFAM" id="SSF48452">
    <property type="entry name" value="TPR-like"/>
    <property type="match status" value="3"/>
</dbReference>
<dbReference type="PROSITE" id="PS50005">
    <property type="entry name" value="TPR"/>
    <property type="match status" value="2"/>
</dbReference>
<evidence type="ECO:0000256" key="3">
    <source>
        <dbReference type="PROSITE-ProRule" id="PRU00339"/>
    </source>
</evidence>
<proteinExistence type="predicted"/>
<dbReference type="FunFam" id="3.30.70.270:FF:000001">
    <property type="entry name" value="Diguanylate cyclase domain protein"/>
    <property type="match status" value="1"/>
</dbReference>
<feature type="domain" description="GGDEF" evidence="4">
    <location>
        <begin position="37"/>
        <end position="166"/>
    </location>
</feature>